<comment type="caution">
    <text evidence="9">The sequence shown here is derived from an EMBL/GenBank/DDBJ whole genome shotgun (WGS) entry which is preliminary data.</text>
</comment>
<feature type="transmembrane region" description="Helical" evidence="7">
    <location>
        <begin position="294"/>
        <end position="320"/>
    </location>
</feature>
<reference evidence="9" key="1">
    <citation type="submission" date="2019-09" db="EMBL/GenBank/DDBJ databases">
        <title>Characterisation of the sponge microbiome using genome-centric metagenomics.</title>
        <authorList>
            <person name="Engelberts J.P."/>
            <person name="Robbins S.J."/>
            <person name="De Goeij J.M."/>
            <person name="Aranda M."/>
            <person name="Bell S.C."/>
            <person name="Webster N.S."/>
        </authorList>
    </citation>
    <scope>NUCLEOTIDE SEQUENCE</scope>
    <source>
        <strain evidence="9">SB0664_bin_27</strain>
    </source>
</reference>
<feature type="domain" description="ABC transmembrane type-1" evidence="8">
    <location>
        <begin position="101"/>
        <end position="311"/>
    </location>
</feature>
<keyword evidence="2 7" id="KW-0813">Transport</keyword>
<evidence type="ECO:0000256" key="2">
    <source>
        <dbReference type="ARBA" id="ARBA00022448"/>
    </source>
</evidence>
<accession>A0A6B0YTS1</accession>
<organism evidence="9">
    <name type="scientific">Caldilineaceae bacterium SB0664_bin_27</name>
    <dbReference type="NCBI Taxonomy" id="2605260"/>
    <lineage>
        <taxon>Bacteria</taxon>
        <taxon>Bacillati</taxon>
        <taxon>Chloroflexota</taxon>
        <taxon>Caldilineae</taxon>
        <taxon>Caldilineales</taxon>
        <taxon>Caldilineaceae</taxon>
    </lineage>
</organism>
<evidence type="ECO:0000256" key="7">
    <source>
        <dbReference type="RuleBase" id="RU363032"/>
    </source>
</evidence>
<feature type="transmembrane region" description="Helical" evidence="7">
    <location>
        <begin position="101"/>
        <end position="129"/>
    </location>
</feature>
<comment type="subcellular location">
    <subcellularLocation>
        <location evidence="1 7">Cell membrane</location>
        <topology evidence="1 7">Multi-pass membrane protein</topology>
    </subcellularLocation>
</comment>
<dbReference type="AlphaFoldDB" id="A0A6B0YTS1"/>
<proteinExistence type="inferred from homology"/>
<sequence>MSSFILRRLILMVPTLFMISLISFVIIELPPGDYMTSYIANRMAMGDDVRQDEIDALIKQYGLDQPAPVRYTKWLGNVVQGNFGFSFEWQLPVSDLIWERLGLTVVVAFAALIFSWIVGLVIGIFSAVYQYSLGDYIFTSLSFIGLGTPNFMLALIMMWIALAYFGTNISGLFSPEFVDEPWSIAKFGDMLKHLWAPAIIVGTAGSAGLVRTMRANLLDELSKPYVETGRAKGLNEMRLVFKYPTRVALNPFVSTMGWALPQLVSGSIIVSVVLSLPTTGPLLLRALLTQDMYLASSFLLMLSTLTIIGTLISDIMLALLDPRIRMGG</sequence>
<evidence type="ECO:0000256" key="1">
    <source>
        <dbReference type="ARBA" id="ARBA00004651"/>
    </source>
</evidence>
<dbReference type="GO" id="GO:0005886">
    <property type="term" value="C:plasma membrane"/>
    <property type="evidence" value="ECO:0007669"/>
    <property type="project" value="UniProtKB-SubCell"/>
</dbReference>
<dbReference type="EMBL" id="VXRG01000114">
    <property type="protein sequence ID" value="MXY94496.1"/>
    <property type="molecule type" value="Genomic_DNA"/>
</dbReference>
<evidence type="ECO:0000256" key="3">
    <source>
        <dbReference type="ARBA" id="ARBA00022475"/>
    </source>
</evidence>
<keyword evidence="4 7" id="KW-0812">Transmembrane</keyword>
<keyword evidence="5 7" id="KW-1133">Transmembrane helix</keyword>
<evidence type="ECO:0000256" key="4">
    <source>
        <dbReference type="ARBA" id="ARBA00022692"/>
    </source>
</evidence>
<feature type="transmembrane region" description="Helical" evidence="7">
    <location>
        <begin position="194"/>
        <end position="213"/>
    </location>
</feature>
<dbReference type="Pfam" id="PF19300">
    <property type="entry name" value="BPD_transp_1_N"/>
    <property type="match status" value="1"/>
</dbReference>
<feature type="transmembrane region" description="Helical" evidence="7">
    <location>
        <begin position="9"/>
        <end position="27"/>
    </location>
</feature>
<gene>
    <name evidence="9" type="ORF">F4Y42_13730</name>
</gene>
<dbReference type="PROSITE" id="PS50928">
    <property type="entry name" value="ABC_TM1"/>
    <property type="match status" value="1"/>
</dbReference>
<evidence type="ECO:0000259" key="8">
    <source>
        <dbReference type="PROSITE" id="PS50928"/>
    </source>
</evidence>
<evidence type="ECO:0000313" key="9">
    <source>
        <dbReference type="EMBL" id="MXY94496.1"/>
    </source>
</evidence>
<keyword evidence="3" id="KW-1003">Cell membrane</keyword>
<dbReference type="Pfam" id="PF00528">
    <property type="entry name" value="BPD_transp_1"/>
    <property type="match status" value="1"/>
</dbReference>
<evidence type="ECO:0000256" key="6">
    <source>
        <dbReference type="ARBA" id="ARBA00023136"/>
    </source>
</evidence>
<comment type="similarity">
    <text evidence="7">Belongs to the binding-protein-dependent transport system permease family.</text>
</comment>
<dbReference type="InterPro" id="IPR045621">
    <property type="entry name" value="BPD_transp_1_N"/>
</dbReference>
<dbReference type="InterPro" id="IPR000515">
    <property type="entry name" value="MetI-like"/>
</dbReference>
<name>A0A6B0YTS1_9CHLR</name>
<dbReference type="CDD" id="cd06261">
    <property type="entry name" value="TM_PBP2"/>
    <property type="match status" value="1"/>
</dbReference>
<dbReference type="PANTHER" id="PTHR30465">
    <property type="entry name" value="INNER MEMBRANE ABC TRANSPORTER"/>
    <property type="match status" value="1"/>
</dbReference>
<dbReference type="SUPFAM" id="SSF161098">
    <property type="entry name" value="MetI-like"/>
    <property type="match status" value="1"/>
</dbReference>
<protein>
    <submittedName>
        <fullName evidence="9">ABC transporter permease</fullName>
    </submittedName>
</protein>
<dbReference type="GO" id="GO:0055085">
    <property type="term" value="P:transmembrane transport"/>
    <property type="evidence" value="ECO:0007669"/>
    <property type="project" value="InterPro"/>
</dbReference>
<evidence type="ECO:0000256" key="5">
    <source>
        <dbReference type="ARBA" id="ARBA00022989"/>
    </source>
</evidence>
<keyword evidence="6 7" id="KW-0472">Membrane</keyword>
<dbReference type="InterPro" id="IPR035906">
    <property type="entry name" value="MetI-like_sf"/>
</dbReference>
<dbReference type="PANTHER" id="PTHR30465:SF43">
    <property type="entry name" value="OLIGOPEPTIDE ABC TRANSPORTER, PERMEASE PROTEIN"/>
    <property type="match status" value="1"/>
</dbReference>
<feature type="transmembrane region" description="Helical" evidence="7">
    <location>
        <begin position="141"/>
        <end position="165"/>
    </location>
</feature>
<dbReference type="Gene3D" id="1.10.3720.10">
    <property type="entry name" value="MetI-like"/>
    <property type="match status" value="1"/>
</dbReference>